<proteinExistence type="predicted"/>
<dbReference type="EMBL" id="CAJVAP010000030">
    <property type="protein sequence ID" value="CAG7618394.1"/>
    <property type="molecule type" value="Genomic_DNA"/>
</dbReference>
<accession>A0A916K324</accession>
<organism evidence="1 2">
    <name type="scientific">Leucobacter soli</name>
    <dbReference type="NCBI Taxonomy" id="2812850"/>
    <lineage>
        <taxon>Bacteria</taxon>
        <taxon>Bacillati</taxon>
        <taxon>Actinomycetota</taxon>
        <taxon>Actinomycetes</taxon>
        <taxon>Micrococcales</taxon>
        <taxon>Microbacteriaceae</taxon>
        <taxon>Leucobacter</taxon>
    </lineage>
</organism>
<evidence type="ECO:0000313" key="1">
    <source>
        <dbReference type="EMBL" id="CAG7618394.1"/>
    </source>
</evidence>
<dbReference type="RefSeq" id="WP_218116131.1">
    <property type="nucleotide sequence ID" value="NZ_CAJVAP010000030.1"/>
</dbReference>
<sequence>MGILDRFGIGRAAKLRINSPYSAGTTLPQMIVTDLLSEDQRAQLPMTRDIAIEIPAVSKARNLLTSVIAGFPLRALSGDTLTKEQPPFLYRSDSIVSPYERMLWTVDDAIFYGVALWKVTRGQRSAEGARGPILDAEWVPFGTWWIEDGRIVIDGEPARKDDVILFNFPFEGLLGVGRTTLSGARAIEAAWVDRASNPVPVLEMHLLDDTMTQKEVDEWEKAWAKKRRAPGGAFGVTPPGVELKTHGELKPELYTEGRNSIRTDVGSHLNVRASMLDGTTGVDSLTYTTKDGERNLFYELDLPFWTGTIEHRLSMDDVVPRGSRVRFDKYELYNTPTPTGPTTED</sequence>
<dbReference type="AlphaFoldDB" id="A0A916K324"/>
<dbReference type="Proteomes" id="UP000693892">
    <property type="component" value="Unassembled WGS sequence"/>
</dbReference>
<comment type="caution">
    <text evidence="1">The sequence shown here is derived from an EMBL/GenBank/DDBJ whole genome shotgun (WGS) entry which is preliminary data.</text>
</comment>
<protein>
    <submittedName>
        <fullName evidence="1">Uncharacterized protein</fullName>
    </submittedName>
</protein>
<gene>
    <name evidence="1" type="ORF">LEUCIP111803_02200</name>
</gene>
<keyword evidence="2" id="KW-1185">Reference proteome</keyword>
<reference evidence="1" key="1">
    <citation type="submission" date="2021-06" db="EMBL/GenBank/DDBJ databases">
        <authorList>
            <person name="Criscuolo A."/>
        </authorList>
    </citation>
    <scope>NUCLEOTIDE SEQUENCE</scope>
    <source>
        <strain evidence="1">CIP111803</strain>
    </source>
</reference>
<name>A0A916K324_9MICO</name>
<evidence type="ECO:0000313" key="2">
    <source>
        <dbReference type="Proteomes" id="UP000693892"/>
    </source>
</evidence>